<dbReference type="GO" id="GO:0008233">
    <property type="term" value="F:peptidase activity"/>
    <property type="evidence" value="ECO:0007669"/>
    <property type="project" value="UniProtKB-KW"/>
</dbReference>
<evidence type="ECO:0000259" key="4">
    <source>
        <dbReference type="Pfam" id="PF07687"/>
    </source>
</evidence>
<dbReference type="GO" id="GO:0006508">
    <property type="term" value="P:proteolysis"/>
    <property type="evidence" value="ECO:0007669"/>
    <property type="project" value="UniProtKB-KW"/>
</dbReference>
<dbReference type="Pfam" id="PF07687">
    <property type="entry name" value="M20_dimer"/>
    <property type="match status" value="1"/>
</dbReference>
<dbReference type="InterPro" id="IPR051458">
    <property type="entry name" value="Cyt/Met_Dipeptidase"/>
</dbReference>
<dbReference type="NCBIfam" id="NF005478">
    <property type="entry name" value="PRK07079.1"/>
    <property type="match status" value="1"/>
</dbReference>
<dbReference type="OrthoDB" id="7055905at2"/>
<accession>A0A143QI03</accession>
<protein>
    <submittedName>
        <fullName evidence="5">Succinyl-diaminopimelate desuccinylase</fullName>
        <ecNumber evidence="5">3.5.1.18</ecNumber>
    </submittedName>
</protein>
<dbReference type="GO" id="GO:0009014">
    <property type="term" value="F:succinyl-diaminopimelate desuccinylase activity"/>
    <property type="evidence" value="ECO:0007669"/>
    <property type="project" value="UniProtKB-EC"/>
</dbReference>
<dbReference type="AlphaFoldDB" id="A0A143QI03"/>
<dbReference type="Pfam" id="PF01546">
    <property type="entry name" value="Peptidase_M20"/>
    <property type="match status" value="1"/>
</dbReference>
<evidence type="ECO:0000256" key="1">
    <source>
        <dbReference type="ARBA" id="ARBA00022670"/>
    </source>
</evidence>
<dbReference type="Gene3D" id="3.30.70.360">
    <property type="match status" value="1"/>
</dbReference>
<dbReference type="PANTHER" id="PTHR43270:SF12">
    <property type="entry name" value="SUCCINYL-DIAMINOPIMELATE DESUCCINYLASE"/>
    <property type="match status" value="1"/>
</dbReference>
<dbReference type="Proteomes" id="UP000076038">
    <property type="component" value="Chromosome"/>
</dbReference>
<keyword evidence="2" id="KW-0479">Metal-binding</keyword>
<proteinExistence type="predicted"/>
<dbReference type="EMBL" id="CP015220">
    <property type="protein sequence ID" value="AMY22398.1"/>
    <property type="molecule type" value="Genomic_DNA"/>
</dbReference>
<keyword evidence="1" id="KW-0645">Protease</keyword>
<dbReference type="PATRIC" id="fig|1653479.3.peg.1104"/>
<evidence type="ECO:0000313" key="5">
    <source>
        <dbReference type="EMBL" id="AMY22398.1"/>
    </source>
</evidence>
<gene>
    <name evidence="5" type="primary">dapE_2</name>
    <name evidence="5" type="ORF">A3Q41_01086</name>
</gene>
<dbReference type="InterPro" id="IPR011650">
    <property type="entry name" value="Peptidase_M20_dimer"/>
</dbReference>
<dbReference type="EC" id="3.5.1.18" evidence="5"/>
<dbReference type="InterPro" id="IPR002933">
    <property type="entry name" value="Peptidase_M20"/>
</dbReference>
<feature type="domain" description="Peptidase M20 dimerisation" evidence="4">
    <location>
        <begin position="215"/>
        <end position="354"/>
    </location>
</feature>
<reference evidence="5 6" key="1">
    <citation type="journal article" date="2016" name="Genome Announc.">
        <title>Complete Genome and Plasmid Sequences for Rhodococcus fascians D188 and Draft Sequences for Rhodococcus Isolates PBTS 1 and PBTS 2.</title>
        <authorList>
            <person name="Stamler R.A."/>
            <person name="Vereecke D."/>
            <person name="Zhang Y."/>
            <person name="Schilkey F."/>
            <person name="Devitt N."/>
            <person name="Randall J.J."/>
        </authorList>
    </citation>
    <scope>NUCLEOTIDE SEQUENCE [LARGE SCALE GENOMIC DNA]</scope>
    <source>
        <strain evidence="5 6">PBTS2</strain>
    </source>
</reference>
<dbReference type="PANTHER" id="PTHR43270">
    <property type="entry name" value="BETA-ALA-HIS DIPEPTIDASE"/>
    <property type="match status" value="1"/>
</dbReference>
<reference evidence="6" key="2">
    <citation type="submission" date="2016-04" db="EMBL/GenBank/DDBJ databases">
        <title>Complete Genome and Plasmid Sequences for Rhodococcus fascians D188 and Draft Sequences for Rhodococcus spp. Isolates PBTS 1 and PBTS 2.</title>
        <authorList>
            <person name="Stamer R."/>
            <person name="Vereecke D."/>
            <person name="Zhang Y."/>
            <person name="Schilkey F."/>
            <person name="Devitt N."/>
            <person name="Randall J."/>
        </authorList>
    </citation>
    <scope>NUCLEOTIDE SEQUENCE [LARGE SCALE GENOMIC DNA]</scope>
    <source>
        <strain evidence="6">PBTS2</strain>
    </source>
</reference>
<dbReference type="InterPro" id="IPR001261">
    <property type="entry name" value="ArgE/DapE_CS"/>
</dbReference>
<evidence type="ECO:0000256" key="3">
    <source>
        <dbReference type="ARBA" id="ARBA00022801"/>
    </source>
</evidence>
<dbReference type="Gene3D" id="3.40.630.10">
    <property type="entry name" value="Zn peptidases"/>
    <property type="match status" value="1"/>
</dbReference>
<evidence type="ECO:0000313" key="6">
    <source>
        <dbReference type="Proteomes" id="UP000076038"/>
    </source>
</evidence>
<keyword evidence="6" id="KW-1185">Reference proteome</keyword>
<dbReference type="InterPro" id="IPR036264">
    <property type="entry name" value="Bact_exopeptidase_dim_dom"/>
</dbReference>
<name>A0A143QI03_RHOFA</name>
<evidence type="ECO:0000256" key="2">
    <source>
        <dbReference type="ARBA" id="ARBA00022723"/>
    </source>
</evidence>
<dbReference type="SUPFAM" id="SSF53187">
    <property type="entry name" value="Zn-dependent exopeptidases"/>
    <property type="match status" value="1"/>
</dbReference>
<dbReference type="SUPFAM" id="SSF55031">
    <property type="entry name" value="Bacterial exopeptidase dimerisation domain"/>
    <property type="match status" value="1"/>
</dbReference>
<keyword evidence="3 5" id="KW-0378">Hydrolase</keyword>
<sequence>MNREHVIARAQDFYDSGAFHRELSELVSVPSESQSTAGRVALSAYLQDLLEPRLEALGCAVETYPNPVEEGGPFLIATRHEAPELPTVLCYGHADVVLGMAEDWSDGLSPWTLVERDGRLYGRGTADNKGQHLVNLAALRTVLDARGSLGFNLTLLFETGEEIGSPGLEQFVSDHRGELAADVLIASDGPRLDAQTPTLFLGARGGVDFDLVVDLRERGYHSGNWGGLLRNPATTLAGAIGTLVDGHGRIQLDSLVPECIPESVVDALRAIEVGRTPGDPVVDSGWSATELSPAERVFGWNTLEVIAMNAGNILEPVNAIPGQARARLQLRYVVGTDLDDLGARLRRHLDAHGYPMVAVELGISFPASRTDPNDPWVRTVAQSVERTVGSPVTVLPNIGGSLPNHVFTDTLGIPTVWMPHSYPGCRQHAPDEHMLASVARQGLAMATGLFFDLGAGTDDDRDASLESASASRS</sequence>
<organism evidence="5 6">
    <name type="scientific">Rhodococcoides fascians</name>
    <name type="common">Rhodococcus fascians</name>
    <dbReference type="NCBI Taxonomy" id="1828"/>
    <lineage>
        <taxon>Bacteria</taxon>
        <taxon>Bacillati</taxon>
        <taxon>Actinomycetota</taxon>
        <taxon>Actinomycetes</taxon>
        <taxon>Mycobacteriales</taxon>
        <taxon>Nocardiaceae</taxon>
        <taxon>Rhodococcoides</taxon>
    </lineage>
</organism>
<dbReference type="GO" id="GO:0046872">
    <property type="term" value="F:metal ion binding"/>
    <property type="evidence" value="ECO:0007669"/>
    <property type="project" value="UniProtKB-KW"/>
</dbReference>
<dbReference type="PROSITE" id="PS00759">
    <property type="entry name" value="ARGE_DAPE_CPG2_2"/>
    <property type="match status" value="1"/>
</dbReference>
<dbReference type="KEGG" id="rhs:A3Q41_01086"/>
<dbReference type="RefSeq" id="WP_048316885.1">
    <property type="nucleotide sequence ID" value="NZ_CP015220.1"/>
</dbReference>